<proteinExistence type="predicted"/>
<reference evidence="1 2" key="1">
    <citation type="submission" date="2014-02" db="EMBL/GenBank/DDBJ databases">
        <title>The small core and large imbalanced accessory genome model reveals a collaborative survival strategy of Sorangium cellulosum strains in nature.</title>
        <authorList>
            <person name="Han K."/>
            <person name="Peng R."/>
            <person name="Blom J."/>
            <person name="Li Y.-Z."/>
        </authorList>
    </citation>
    <scope>NUCLEOTIDE SEQUENCE [LARGE SCALE GENOMIC DNA]</scope>
    <source>
        <strain evidence="1 2">So0149</strain>
    </source>
</reference>
<evidence type="ECO:0000313" key="2">
    <source>
        <dbReference type="Proteomes" id="UP000075515"/>
    </source>
</evidence>
<gene>
    <name evidence="1" type="ORF">BE18_53095</name>
</gene>
<protein>
    <submittedName>
        <fullName evidence="1">Uncharacterized protein</fullName>
    </submittedName>
</protein>
<accession>A0A150S089</accession>
<name>A0A150S089_SORCE</name>
<sequence>MASSFRGKRGRTMWLGYDGKAQVFAAGLGAEDHRVVGRAVREREERRHEGIAGQVEQAGGDAVGLSGAQGAPLVGEHVRLAARRQAEAVRDVALERAEPRAVDGLSGGEVRPTPR</sequence>
<dbReference type="AlphaFoldDB" id="A0A150S089"/>
<comment type="caution">
    <text evidence="1">The sequence shown here is derived from an EMBL/GenBank/DDBJ whole genome shotgun (WGS) entry which is preliminary data.</text>
</comment>
<evidence type="ECO:0000313" key="1">
    <source>
        <dbReference type="EMBL" id="KYF85800.1"/>
    </source>
</evidence>
<dbReference type="EMBL" id="JEMC01002641">
    <property type="protein sequence ID" value="KYF85800.1"/>
    <property type="molecule type" value="Genomic_DNA"/>
</dbReference>
<dbReference type="Proteomes" id="UP000075515">
    <property type="component" value="Unassembled WGS sequence"/>
</dbReference>
<organism evidence="1 2">
    <name type="scientific">Sorangium cellulosum</name>
    <name type="common">Polyangium cellulosum</name>
    <dbReference type="NCBI Taxonomy" id="56"/>
    <lineage>
        <taxon>Bacteria</taxon>
        <taxon>Pseudomonadati</taxon>
        <taxon>Myxococcota</taxon>
        <taxon>Polyangia</taxon>
        <taxon>Polyangiales</taxon>
        <taxon>Polyangiaceae</taxon>
        <taxon>Sorangium</taxon>
    </lineage>
</organism>